<organism evidence="11">
    <name type="scientific">Vitis vinifera</name>
    <name type="common">Grape</name>
    <dbReference type="NCBI Taxonomy" id="29760"/>
    <lineage>
        <taxon>Eukaryota</taxon>
        <taxon>Viridiplantae</taxon>
        <taxon>Streptophyta</taxon>
        <taxon>Embryophyta</taxon>
        <taxon>Tracheophyta</taxon>
        <taxon>Spermatophyta</taxon>
        <taxon>Magnoliopsida</taxon>
        <taxon>eudicotyledons</taxon>
        <taxon>Gunneridae</taxon>
        <taxon>Pentapetalae</taxon>
        <taxon>rosids</taxon>
        <taxon>Vitales</taxon>
        <taxon>Vitaceae</taxon>
        <taxon>Viteae</taxon>
        <taxon>Vitis</taxon>
    </lineage>
</organism>
<evidence type="ECO:0000256" key="6">
    <source>
        <dbReference type="ARBA" id="ARBA00039449"/>
    </source>
</evidence>
<dbReference type="GO" id="GO:0032259">
    <property type="term" value="P:methylation"/>
    <property type="evidence" value="ECO:0007669"/>
    <property type="project" value="UniProtKB-KW"/>
</dbReference>
<dbReference type="PANTHER" id="PTHR12753:SF0">
    <property type="entry name" value="ALPHA N-TERMINAL PROTEIN METHYLTRANSFERASE 1"/>
    <property type="match status" value="1"/>
</dbReference>
<dbReference type="InterPro" id="IPR029063">
    <property type="entry name" value="SAM-dependent_MTases_sf"/>
</dbReference>
<dbReference type="InterPro" id="IPR008576">
    <property type="entry name" value="MeTrfase_NTM1"/>
</dbReference>
<evidence type="ECO:0000256" key="7">
    <source>
        <dbReference type="ARBA" id="ARBA00043129"/>
    </source>
</evidence>
<comment type="catalytic activity">
    <reaction evidence="9">
        <text>N-terminal L-prolyl-L-prolyl-L-lysyl-[protein] + 2 S-adenosyl-L-methionine = N-terminal N,N-dimethyl-L-prolyl-L-prolyl-L-lysyl-[protein] + 2 S-adenosyl-L-homocysteine + 2 H(+)</text>
        <dbReference type="Rhea" id="RHEA:54736"/>
        <dbReference type="Rhea" id="RHEA-COMP:13787"/>
        <dbReference type="Rhea" id="RHEA-COMP:13974"/>
        <dbReference type="ChEBI" id="CHEBI:15378"/>
        <dbReference type="ChEBI" id="CHEBI:57856"/>
        <dbReference type="ChEBI" id="CHEBI:59789"/>
        <dbReference type="ChEBI" id="CHEBI:138059"/>
        <dbReference type="ChEBI" id="CHEBI:138318"/>
        <dbReference type="EC" id="2.1.1.244"/>
    </reaction>
</comment>
<dbReference type="EMBL" id="AM441765">
    <property type="protein sequence ID" value="CAN73971.1"/>
    <property type="molecule type" value="Genomic_DNA"/>
</dbReference>
<evidence type="ECO:0000256" key="4">
    <source>
        <dbReference type="ARBA" id="ARBA00022691"/>
    </source>
</evidence>
<dbReference type="Pfam" id="PF05891">
    <property type="entry name" value="Methyltransf_PK"/>
    <property type="match status" value="1"/>
</dbReference>
<evidence type="ECO:0000256" key="8">
    <source>
        <dbReference type="ARBA" id="ARBA00047306"/>
    </source>
</evidence>
<sequence>MYKAEIRNRANPHKKTKGYCKGVGYWECVEASMDRVLGGYSHVNDVDVKCNEAFLKTLFYERLWFWHRRVTKNFLIRYFNEVDLVKPTSHFLEVARETLASRKLMSSDMHKATNFYCVSLQDFTPKVGRYDVTWIQRCIRQLADDDFISFFKRAKVGLKLRGEAD</sequence>
<evidence type="ECO:0000256" key="10">
    <source>
        <dbReference type="ARBA" id="ARBA00048167"/>
    </source>
</evidence>
<comment type="catalytic activity">
    <reaction evidence="10">
        <text>N-terminal L-alanyl-L-prolyl-L-lysyl-[protein] + 3 S-adenosyl-L-methionine = N-terminal N,N,N-trimethyl-L-alanyl-L-prolyl-L-lysyl-[protein] + 3 S-adenosyl-L-homocysteine + 3 H(+)</text>
        <dbReference type="Rhea" id="RHEA:54712"/>
        <dbReference type="Rhea" id="RHEA-COMP:13785"/>
        <dbReference type="Rhea" id="RHEA-COMP:13971"/>
        <dbReference type="ChEBI" id="CHEBI:15378"/>
        <dbReference type="ChEBI" id="CHEBI:57856"/>
        <dbReference type="ChEBI" id="CHEBI:59789"/>
        <dbReference type="ChEBI" id="CHEBI:138057"/>
        <dbReference type="ChEBI" id="CHEBI:138315"/>
        <dbReference type="EC" id="2.1.1.244"/>
    </reaction>
</comment>
<comment type="catalytic activity">
    <reaction evidence="8">
        <text>N-terminal L-seryl-L-prolyl-L-lysyl-[protein] + 3 S-adenosyl-L-methionine = N-terminal N,N,N-trimethyl-L-seryl-L-prolyl-L-lysyl-[protein] + 3 S-adenosyl-L-homocysteine + 3 H(+)</text>
        <dbReference type="Rhea" id="RHEA:54724"/>
        <dbReference type="Rhea" id="RHEA-COMP:13789"/>
        <dbReference type="Rhea" id="RHEA-COMP:13973"/>
        <dbReference type="ChEBI" id="CHEBI:15378"/>
        <dbReference type="ChEBI" id="CHEBI:57856"/>
        <dbReference type="ChEBI" id="CHEBI:59789"/>
        <dbReference type="ChEBI" id="CHEBI:138061"/>
        <dbReference type="ChEBI" id="CHEBI:138317"/>
        <dbReference type="EC" id="2.1.1.244"/>
    </reaction>
</comment>
<keyword evidence="4" id="KW-0949">S-adenosyl-L-methionine</keyword>
<dbReference type="PANTHER" id="PTHR12753">
    <property type="entry name" value="AD-003 - RELATED"/>
    <property type="match status" value="1"/>
</dbReference>
<name>A5AZV9_VITVI</name>
<evidence type="ECO:0000256" key="9">
    <source>
        <dbReference type="ARBA" id="ARBA00047885"/>
    </source>
</evidence>
<dbReference type="EC" id="2.1.1.244" evidence="5"/>
<keyword evidence="2" id="KW-0489">Methyltransferase</keyword>
<evidence type="ECO:0000256" key="5">
    <source>
        <dbReference type="ARBA" id="ARBA00039112"/>
    </source>
</evidence>
<keyword evidence="3" id="KW-0808">Transferase</keyword>
<dbReference type="Gene3D" id="3.40.50.150">
    <property type="entry name" value="Vaccinia Virus protein VP39"/>
    <property type="match status" value="2"/>
</dbReference>
<accession>A5AZV9</accession>
<dbReference type="AlphaFoldDB" id="A5AZV9"/>
<evidence type="ECO:0000256" key="2">
    <source>
        <dbReference type="ARBA" id="ARBA00022603"/>
    </source>
</evidence>
<evidence type="ECO:0000256" key="1">
    <source>
        <dbReference type="ARBA" id="ARBA00009059"/>
    </source>
</evidence>
<evidence type="ECO:0000256" key="3">
    <source>
        <dbReference type="ARBA" id="ARBA00022679"/>
    </source>
</evidence>
<protein>
    <recommendedName>
        <fullName evidence="6">Alpha N-terminal protein methyltransferase 1</fullName>
        <ecNumber evidence="5">2.1.1.244</ecNumber>
    </recommendedName>
    <alternativeName>
        <fullName evidence="7">X-Pro-Lys N-terminal protein methyltransferase 1</fullName>
    </alternativeName>
</protein>
<dbReference type="GO" id="GO:0071885">
    <property type="term" value="F:N-terminal protein N-methyltransferase activity"/>
    <property type="evidence" value="ECO:0007669"/>
    <property type="project" value="UniProtKB-EC"/>
</dbReference>
<evidence type="ECO:0000313" key="11">
    <source>
        <dbReference type="EMBL" id="CAN73971.1"/>
    </source>
</evidence>
<reference evidence="11" key="1">
    <citation type="journal article" date="2007" name="PLoS ONE">
        <title>The first genome sequence of an elite grapevine cultivar (Pinot noir Vitis vinifera L.): coping with a highly heterozygous genome.</title>
        <authorList>
            <person name="Velasco R."/>
            <person name="Zharkikh A."/>
            <person name="Troggio M."/>
            <person name="Cartwright D.A."/>
            <person name="Cestaro A."/>
            <person name="Pruss D."/>
            <person name="Pindo M."/>
            <person name="FitzGerald L.M."/>
            <person name="Vezzulli S."/>
            <person name="Reid J."/>
            <person name="Malacarne G."/>
            <person name="Iliev D."/>
            <person name="Coppola G."/>
            <person name="Wardell B."/>
            <person name="Micheletti D."/>
            <person name="Macalma T."/>
            <person name="Facci M."/>
            <person name="Mitchell J.T."/>
            <person name="Perazzolli M."/>
            <person name="Eldredge G."/>
            <person name="Gatto P."/>
            <person name="Oyzerski R."/>
            <person name="Moretto M."/>
            <person name="Gutin N."/>
            <person name="Stefanini M."/>
            <person name="Chen Y."/>
            <person name="Segala C."/>
            <person name="Davenport C."/>
            <person name="Dematte L."/>
            <person name="Mraz A."/>
            <person name="Battilana J."/>
            <person name="Stormo K."/>
            <person name="Costa F."/>
            <person name="Tao Q."/>
            <person name="Si-Ammour A."/>
            <person name="Harkins T."/>
            <person name="Lackey A."/>
            <person name="Perbost C."/>
            <person name="Taillon B."/>
            <person name="Stella A."/>
            <person name="Solovyev V."/>
            <person name="Fawcett J.A."/>
            <person name="Sterck L."/>
            <person name="Vandepoele K."/>
            <person name="Grando S.M."/>
            <person name="Toppo S."/>
            <person name="Moser C."/>
            <person name="Lanchbury J."/>
            <person name="Bogden R."/>
            <person name="Skolnick M."/>
            <person name="Sgaramella V."/>
            <person name="Bhatnagar S.K."/>
            <person name="Fontana P."/>
            <person name="Gutin A."/>
            <person name="Van de Peer Y."/>
            <person name="Salamini F."/>
            <person name="Viola R."/>
        </authorList>
    </citation>
    <scope>NUCLEOTIDE SEQUENCE</scope>
</reference>
<proteinExistence type="inferred from homology"/>
<dbReference type="SUPFAM" id="SSF53335">
    <property type="entry name" value="S-adenosyl-L-methionine-dependent methyltransferases"/>
    <property type="match status" value="1"/>
</dbReference>
<gene>
    <name evidence="11" type="ORF">VITISV_019725</name>
</gene>
<dbReference type="ExpressionAtlas" id="A5AZV9">
    <property type="expression patterns" value="baseline and differential"/>
</dbReference>
<comment type="similarity">
    <text evidence="1">Belongs to the methyltransferase superfamily. NTM1 family.</text>
</comment>